<feature type="chain" id="PRO_5021777524" description="DUF5723 domain-containing protein" evidence="1">
    <location>
        <begin position="28"/>
        <end position="379"/>
    </location>
</feature>
<organism evidence="2 3">
    <name type="scientific">Cyclobacterium qasimii</name>
    <dbReference type="NCBI Taxonomy" id="1350429"/>
    <lineage>
        <taxon>Bacteria</taxon>
        <taxon>Pseudomonadati</taxon>
        <taxon>Bacteroidota</taxon>
        <taxon>Cytophagia</taxon>
        <taxon>Cytophagales</taxon>
        <taxon>Cyclobacteriaceae</taxon>
        <taxon>Cyclobacterium</taxon>
    </lineage>
</organism>
<dbReference type="RefSeq" id="WP_020888368.1">
    <property type="nucleotide sequence ID" value="NZ_BJYV01000010.1"/>
</dbReference>
<keyword evidence="1" id="KW-0732">Signal</keyword>
<comment type="caution">
    <text evidence="2">The sequence shown here is derived from an EMBL/GenBank/DDBJ whole genome shotgun (WGS) entry which is preliminary data.</text>
</comment>
<protein>
    <recommendedName>
        <fullName evidence="4">DUF5723 domain-containing protein</fullName>
    </recommendedName>
</protein>
<name>A0A512CD56_9BACT</name>
<evidence type="ECO:0000313" key="3">
    <source>
        <dbReference type="Proteomes" id="UP000321301"/>
    </source>
</evidence>
<accession>A0A512CD56</accession>
<sequence length="379" mass="40184">MKINYTKFKTGTLLFLLLGSSFSKVCAQKERPAHLGFIYPISTNGLDAAKFSNNFSIHALAGLSAGENGLSIYGLAGMVQGDATGLQVAGLYSKLRGDLTGVQLAGLMNQAQDADKGVQIAGIANFLEKDAPVQIAGILNKARNVEGFQNAGIVNLSASNKGAQIAGIANLTKEIEGIQIAGIFNEAENVNGIQIAGIVNRAKKVKGVQVSGIVNIAESSDYPIGIINLIEDGEIRIGLSSDENLTTMLSLKSGGRRLYGIVGIGSNLQYGDLPYALEAGLGLKVFEGNSFRLDVEGTNIFATNFKKGGEYSRSGIKVLPVLLLSRNLQIFAGPSLNYTHTKYSNGDDLSGLQLWNRDRRGVYKAINLGVTAGLNIRID</sequence>
<keyword evidence="3" id="KW-1185">Reference proteome</keyword>
<dbReference type="EMBL" id="BJYV01000010">
    <property type="protein sequence ID" value="GEO22010.1"/>
    <property type="molecule type" value="Genomic_DNA"/>
</dbReference>
<evidence type="ECO:0000313" key="2">
    <source>
        <dbReference type="EMBL" id="GEO22010.1"/>
    </source>
</evidence>
<feature type="signal peptide" evidence="1">
    <location>
        <begin position="1"/>
        <end position="27"/>
    </location>
</feature>
<evidence type="ECO:0000256" key="1">
    <source>
        <dbReference type="SAM" id="SignalP"/>
    </source>
</evidence>
<gene>
    <name evidence="2" type="ORF">CQA01_25440</name>
</gene>
<dbReference type="AlphaFoldDB" id="A0A512CD56"/>
<reference evidence="2 3" key="1">
    <citation type="submission" date="2019-07" db="EMBL/GenBank/DDBJ databases">
        <title>Whole genome shotgun sequence of Cyclobacterium qasimii NBRC 106168.</title>
        <authorList>
            <person name="Hosoyama A."/>
            <person name="Uohara A."/>
            <person name="Ohji S."/>
            <person name="Ichikawa N."/>
        </authorList>
    </citation>
    <scope>NUCLEOTIDE SEQUENCE [LARGE SCALE GENOMIC DNA]</scope>
    <source>
        <strain evidence="2 3">NBRC 106168</strain>
    </source>
</reference>
<proteinExistence type="predicted"/>
<dbReference type="Proteomes" id="UP000321301">
    <property type="component" value="Unassembled WGS sequence"/>
</dbReference>
<evidence type="ECO:0008006" key="4">
    <source>
        <dbReference type="Google" id="ProtNLM"/>
    </source>
</evidence>